<keyword evidence="6" id="KW-0732">Signal</keyword>
<dbReference type="EMBL" id="JAATWM020000035">
    <property type="protein sequence ID" value="KAF9872864.1"/>
    <property type="molecule type" value="Genomic_DNA"/>
</dbReference>
<keyword evidence="9" id="KW-1185">Reference proteome</keyword>
<evidence type="ECO:0000256" key="2">
    <source>
        <dbReference type="ARBA" id="ARBA00022692"/>
    </source>
</evidence>
<evidence type="ECO:0000256" key="3">
    <source>
        <dbReference type="ARBA" id="ARBA00022989"/>
    </source>
</evidence>
<evidence type="ECO:0000259" key="7">
    <source>
        <dbReference type="PROSITE" id="PS51212"/>
    </source>
</evidence>
<name>A0A9P6LE78_9PEZI</name>
<evidence type="ECO:0000313" key="9">
    <source>
        <dbReference type="Proteomes" id="UP000781932"/>
    </source>
</evidence>
<dbReference type="GO" id="GO:0016020">
    <property type="term" value="C:membrane"/>
    <property type="evidence" value="ECO:0007669"/>
    <property type="project" value="UniProtKB-SubCell"/>
</dbReference>
<comment type="caution">
    <text evidence="8">The sequence shown here is derived from an EMBL/GenBank/DDBJ whole genome shotgun (WGS) entry which is preliminary data.</text>
</comment>
<evidence type="ECO:0000256" key="4">
    <source>
        <dbReference type="ARBA" id="ARBA00023136"/>
    </source>
</evidence>
<gene>
    <name evidence="8" type="ORF">CkaCkLH20_09727</name>
</gene>
<feature type="domain" description="WSC" evidence="7">
    <location>
        <begin position="38"/>
        <end position="131"/>
    </location>
</feature>
<dbReference type="PANTHER" id="PTHR15549">
    <property type="entry name" value="PAIRED IMMUNOGLOBULIN-LIKE TYPE 2 RECEPTOR"/>
    <property type="match status" value="1"/>
</dbReference>
<feature type="chain" id="PRO_5040288068" description="WSC domain-containing protein" evidence="6">
    <location>
        <begin position="19"/>
        <end position="294"/>
    </location>
</feature>
<evidence type="ECO:0000256" key="1">
    <source>
        <dbReference type="ARBA" id="ARBA00004167"/>
    </source>
</evidence>
<evidence type="ECO:0000256" key="5">
    <source>
        <dbReference type="SAM" id="Phobius"/>
    </source>
</evidence>
<keyword evidence="4 5" id="KW-0472">Membrane</keyword>
<feature type="transmembrane region" description="Helical" evidence="5">
    <location>
        <begin position="187"/>
        <end position="212"/>
    </location>
</feature>
<dbReference type="PROSITE" id="PS51212">
    <property type="entry name" value="WSC"/>
    <property type="match status" value="1"/>
</dbReference>
<evidence type="ECO:0000256" key="6">
    <source>
        <dbReference type="SAM" id="SignalP"/>
    </source>
</evidence>
<dbReference type="OrthoDB" id="2019572at2759"/>
<accession>A0A9P6LE78</accession>
<comment type="subcellular location">
    <subcellularLocation>
        <location evidence="1">Membrane</location>
        <topology evidence="1">Single-pass membrane protein</topology>
    </subcellularLocation>
</comment>
<keyword evidence="2 5" id="KW-0812">Transmembrane</keyword>
<reference evidence="8" key="1">
    <citation type="submission" date="2020-03" db="EMBL/GenBank/DDBJ databases">
        <authorList>
            <person name="He L."/>
        </authorList>
    </citation>
    <scope>NUCLEOTIDE SEQUENCE</scope>
    <source>
        <strain evidence="8">CkLH20</strain>
    </source>
</reference>
<feature type="signal peptide" evidence="6">
    <location>
        <begin position="1"/>
        <end position="18"/>
    </location>
</feature>
<dbReference type="SMART" id="SM00321">
    <property type="entry name" value="WSC"/>
    <property type="match status" value="1"/>
</dbReference>
<reference evidence="8" key="2">
    <citation type="submission" date="2020-11" db="EMBL/GenBank/DDBJ databases">
        <title>Whole genome sequencing of Colletotrichum sp.</title>
        <authorList>
            <person name="Li H."/>
        </authorList>
    </citation>
    <scope>NUCLEOTIDE SEQUENCE</scope>
    <source>
        <strain evidence="8">CkLH20</strain>
    </source>
</reference>
<dbReference type="Proteomes" id="UP000781932">
    <property type="component" value="Unassembled WGS sequence"/>
</dbReference>
<sequence>MKFSTALLASVGFGLASAATGTSSTVGQRPSTAPVKDAITSHGCYNLNATTWKIYPVESLSTGVCTGECKDKQKKNVAALNGEDCYCGDDYPPKINVVDDKNCNFPCPNYPLESCGGVDDGNLFYSVFNTGLKLVVSDEEPRTTSTAAATKATTSAGGAVETIIETPTTTPTPTGDADSGKKGGTNVAGVAAGVVVGVVVIAAIAGGIFFYVRRKRNAEIEEEHRRNAAVNAFIGGSKPPSSSGVSMTDSRMDPTLAHRRMSDGSIADNQDYSRKILRVSFTSNPLSSHREVTN</sequence>
<dbReference type="InterPro" id="IPR051694">
    <property type="entry name" value="Immunoregulatory_rcpt-like"/>
</dbReference>
<dbReference type="InterPro" id="IPR002889">
    <property type="entry name" value="WSC_carb-bd"/>
</dbReference>
<dbReference type="GO" id="GO:0071944">
    <property type="term" value="C:cell periphery"/>
    <property type="evidence" value="ECO:0007669"/>
    <property type="project" value="UniProtKB-ARBA"/>
</dbReference>
<organism evidence="8 9">
    <name type="scientific">Colletotrichum karsti</name>
    <dbReference type="NCBI Taxonomy" id="1095194"/>
    <lineage>
        <taxon>Eukaryota</taxon>
        <taxon>Fungi</taxon>
        <taxon>Dikarya</taxon>
        <taxon>Ascomycota</taxon>
        <taxon>Pezizomycotina</taxon>
        <taxon>Sordariomycetes</taxon>
        <taxon>Hypocreomycetidae</taxon>
        <taxon>Glomerellales</taxon>
        <taxon>Glomerellaceae</taxon>
        <taxon>Colletotrichum</taxon>
        <taxon>Colletotrichum boninense species complex</taxon>
    </lineage>
</organism>
<keyword evidence="3 5" id="KW-1133">Transmembrane helix</keyword>
<dbReference type="AlphaFoldDB" id="A0A9P6LE78"/>
<dbReference type="Pfam" id="PF01822">
    <property type="entry name" value="WSC"/>
    <property type="match status" value="1"/>
</dbReference>
<proteinExistence type="predicted"/>
<dbReference type="GeneID" id="62165516"/>
<dbReference type="RefSeq" id="XP_038742325.1">
    <property type="nucleotide sequence ID" value="XM_038892442.1"/>
</dbReference>
<protein>
    <recommendedName>
        <fullName evidence="7">WSC domain-containing protein</fullName>
    </recommendedName>
</protein>
<evidence type="ECO:0000313" key="8">
    <source>
        <dbReference type="EMBL" id="KAF9872864.1"/>
    </source>
</evidence>